<evidence type="ECO:0000256" key="3">
    <source>
        <dbReference type="ARBA" id="ARBA00006655"/>
    </source>
</evidence>
<evidence type="ECO:0000256" key="1">
    <source>
        <dbReference type="ARBA" id="ARBA00004358"/>
    </source>
</evidence>
<keyword evidence="7" id="KW-1133">Transmembrane helix</keyword>
<dbReference type="EMBL" id="JAIPUX010000521">
    <property type="protein sequence ID" value="KAH0627151.1"/>
    <property type="molecule type" value="Genomic_DNA"/>
</dbReference>
<evidence type="ECO:0000256" key="6">
    <source>
        <dbReference type="ARBA" id="ARBA00022753"/>
    </source>
</evidence>
<comment type="caution">
    <text evidence="17">The sequence shown here is derived from an EMBL/GenBank/DDBJ whole genome shotgun (WGS) entry which is preliminary data.</text>
</comment>
<gene>
    <name evidence="17" type="ORF">JD844_002590</name>
</gene>
<evidence type="ECO:0000256" key="5">
    <source>
        <dbReference type="ARBA" id="ARBA00022729"/>
    </source>
</evidence>
<keyword evidence="11" id="KW-0458">Lysosome</keyword>
<evidence type="ECO:0000256" key="8">
    <source>
        <dbReference type="ARBA" id="ARBA00023015"/>
    </source>
</evidence>
<evidence type="ECO:0000256" key="14">
    <source>
        <dbReference type="ARBA" id="ARBA00035708"/>
    </source>
</evidence>
<feature type="region of interest" description="Disordered" evidence="16">
    <location>
        <begin position="1"/>
        <end position="21"/>
    </location>
</feature>
<keyword evidence="18" id="KW-1185">Reference proteome</keyword>
<feature type="compositionally biased region" description="Basic and acidic residues" evidence="16">
    <location>
        <begin position="11"/>
        <end position="21"/>
    </location>
</feature>
<keyword evidence="9" id="KW-0472">Membrane</keyword>
<evidence type="ECO:0000256" key="4">
    <source>
        <dbReference type="ARBA" id="ARBA00022692"/>
    </source>
</evidence>
<reference evidence="17 18" key="1">
    <citation type="journal article" date="2022" name="Gigascience">
        <title>A chromosome-level genome assembly and annotation of the desert horned lizard, Phrynosoma platyrhinos, provides insight into chromosomal rearrangements among reptiles.</title>
        <authorList>
            <person name="Koochekian N."/>
            <person name="Ascanio A."/>
            <person name="Farleigh K."/>
            <person name="Card D.C."/>
            <person name="Schield D.R."/>
            <person name="Castoe T.A."/>
            <person name="Jezkova T."/>
        </authorList>
    </citation>
    <scope>NUCLEOTIDE SEQUENCE [LARGE SCALE GENOMIC DNA]</scope>
    <source>
        <strain evidence="17">NK-2021</strain>
    </source>
</reference>
<evidence type="ECO:0000256" key="13">
    <source>
        <dbReference type="ARBA" id="ARBA00035628"/>
    </source>
</evidence>
<keyword evidence="12" id="KW-0968">Cytoplasmic vesicle</keyword>
<accession>A0ABQ7TBP5</accession>
<keyword evidence="6" id="KW-0967">Endosome</keyword>
<protein>
    <recommendedName>
        <fullName evidence="14">WW domain binding protein VOPP1</fullName>
    </recommendedName>
    <alternativeName>
        <fullName evidence="15">Vesicular, overexpressed in cancer, prosurvival protein 1</fullName>
    </alternativeName>
</protein>
<evidence type="ECO:0000256" key="2">
    <source>
        <dbReference type="ARBA" id="ARBA00004363"/>
    </source>
</evidence>
<organism evidence="17 18">
    <name type="scientific">Phrynosoma platyrhinos</name>
    <name type="common">Desert horned lizard</name>
    <dbReference type="NCBI Taxonomy" id="52577"/>
    <lineage>
        <taxon>Eukaryota</taxon>
        <taxon>Metazoa</taxon>
        <taxon>Chordata</taxon>
        <taxon>Craniata</taxon>
        <taxon>Vertebrata</taxon>
        <taxon>Euteleostomi</taxon>
        <taxon>Lepidosauria</taxon>
        <taxon>Squamata</taxon>
        <taxon>Bifurcata</taxon>
        <taxon>Unidentata</taxon>
        <taxon>Episquamata</taxon>
        <taxon>Toxicofera</taxon>
        <taxon>Iguania</taxon>
        <taxon>Phrynosomatidae</taxon>
        <taxon>Phrynosomatinae</taxon>
        <taxon>Phrynosoma</taxon>
    </lineage>
</organism>
<evidence type="ECO:0000256" key="7">
    <source>
        <dbReference type="ARBA" id="ARBA00022989"/>
    </source>
</evidence>
<evidence type="ECO:0000256" key="16">
    <source>
        <dbReference type="SAM" id="MobiDB-lite"/>
    </source>
</evidence>
<comment type="subcellular location">
    <subcellularLocation>
        <location evidence="1">Cytoplasmic vesicle membrane</location>
        <topology evidence="1">Single-pass type I membrane protein</topology>
    </subcellularLocation>
    <subcellularLocation>
        <location evidence="13">Late endosome membrane</location>
        <topology evidence="13">Single-pass membrane protein</topology>
    </subcellularLocation>
    <subcellularLocation>
        <location evidence="2">Lysosome membrane</location>
        <topology evidence="2">Single-pass membrane protein</topology>
    </subcellularLocation>
</comment>
<keyword evidence="8" id="KW-0805">Transcription regulation</keyword>
<name>A0ABQ7TBP5_PHRPL</name>
<evidence type="ECO:0000256" key="11">
    <source>
        <dbReference type="ARBA" id="ARBA00023228"/>
    </source>
</evidence>
<keyword evidence="10" id="KW-0804">Transcription</keyword>
<evidence type="ECO:0000256" key="10">
    <source>
        <dbReference type="ARBA" id="ARBA00023163"/>
    </source>
</evidence>
<evidence type="ECO:0000313" key="18">
    <source>
        <dbReference type="Proteomes" id="UP000826234"/>
    </source>
</evidence>
<proteinExistence type="inferred from homology"/>
<sequence length="97" mass="11115">MMMMMMMMEEEEKKEKKKKEEGYQYRPVPGIIFCLLSGAQQPGMAYYPEPEGAVMSPMAMTYHVQPKFPQVNPVYPPPPSYCNTPPPPYEQAMKSST</sequence>
<dbReference type="PANTHER" id="PTHR14971">
    <property type="entry name" value="VESICULAR, OVEREXPRESSED IN CANCER, PROSURVIVAL PROTEIN 1"/>
    <property type="match status" value="1"/>
</dbReference>
<dbReference type="PANTHER" id="PTHR14971:SF2">
    <property type="entry name" value="VESICULAR, OVEREXPRESSED IN CANCER, PROSURVIVAL PROTEIN 1"/>
    <property type="match status" value="1"/>
</dbReference>
<evidence type="ECO:0000256" key="12">
    <source>
        <dbReference type="ARBA" id="ARBA00023329"/>
    </source>
</evidence>
<comment type="similarity">
    <text evidence="3">Belongs to the VOPP1/ECOP family.</text>
</comment>
<evidence type="ECO:0000256" key="9">
    <source>
        <dbReference type="ARBA" id="ARBA00023136"/>
    </source>
</evidence>
<dbReference type="InterPro" id="IPR026229">
    <property type="entry name" value="VOPP1"/>
</dbReference>
<keyword evidence="5" id="KW-0732">Signal</keyword>
<dbReference type="Proteomes" id="UP000826234">
    <property type="component" value="Unassembled WGS sequence"/>
</dbReference>
<evidence type="ECO:0000313" key="17">
    <source>
        <dbReference type="EMBL" id="KAH0627151.1"/>
    </source>
</evidence>
<evidence type="ECO:0000256" key="15">
    <source>
        <dbReference type="ARBA" id="ARBA00035715"/>
    </source>
</evidence>
<keyword evidence="4" id="KW-0812">Transmembrane</keyword>